<evidence type="ECO:0000256" key="3">
    <source>
        <dbReference type="PROSITE-ProRule" id="PRU00089"/>
    </source>
</evidence>
<organism evidence="6 7">
    <name type="scientific">Adineta steineri</name>
    <dbReference type="NCBI Taxonomy" id="433720"/>
    <lineage>
        <taxon>Eukaryota</taxon>
        <taxon>Metazoa</taxon>
        <taxon>Spiralia</taxon>
        <taxon>Gnathifera</taxon>
        <taxon>Rotifera</taxon>
        <taxon>Eurotatoria</taxon>
        <taxon>Bdelloidea</taxon>
        <taxon>Adinetida</taxon>
        <taxon>Adinetidae</taxon>
        <taxon>Adineta</taxon>
    </lineage>
</organism>
<dbReference type="InterPro" id="IPR030456">
    <property type="entry name" value="TF_fork_head_CS_2"/>
</dbReference>
<keyword evidence="1 3" id="KW-0238">DNA-binding</keyword>
<evidence type="ECO:0000256" key="1">
    <source>
        <dbReference type="ARBA" id="ARBA00023125"/>
    </source>
</evidence>
<sequence length="239" mass="27331">MDNDYYISHGSLHEQNRMISETISSSSDYLSYSLPEFHTEKTPKKLNGKLKQQQQQQQQHHRIKTGLSKSKTQITEKEAKDAIMRGLVTETDDIDLTKLSGISTLSQQGRRFGAAVKPPYSYIALITLAIESSKDGKMTLNEIYKFIQDRYPFYNETTAQRWQNSIRHNLSLNDCFVKVSRTSSENCSPSGNKTQQSPSIHDPFNMTPSSVQFPCYADQLSSFYCRQNISNGYYNSNNH</sequence>
<dbReference type="PANTHER" id="PTHR11829">
    <property type="entry name" value="FORKHEAD BOX PROTEIN"/>
    <property type="match status" value="1"/>
</dbReference>
<comment type="caution">
    <text evidence="6">The sequence shown here is derived from an EMBL/GenBank/DDBJ whole genome shotgun (WGS) entry which is preliminary data.</text>
</comment>
<dbReference type="GO" id="GO:0000981">
    <property type="term" value="F:DNA-binding transcription factor activity, RNA polymerase II-specific"/>
    <property type="evidence" value="ECO:0007669"/>
    <property type="project" value="TreeGrafter"/>
</dbReference>
<accession>A0A819AEA4</accession>
<dbReference type="PROSITE" id="PS50039">
    <property type="entry name" value="FORK_HEAD_3"/>
    <property type="match status" value="1"/>
</dbReference>
<dbReference type="CDD" id="cd00059">
    <property type="entry name" value="FH_FOX"/>
    <property type="match status" value="1"/>
</dbReference>
<gene>
    <name evidence="6" type="ORF">KXQ929_LOCUS15672</name>
</gene>
<evidence type="ECO:0000256" key="2">
    <source>
        <dbReference type="ARBA" id="ARBA00023242"/>
    </source>
</evidence>
<dbReference type="AlphaFoldDB" id="A0A819AEA4"/>
<feature type="region of interest" description="Disordered" evidence="4">
    <location>
        <begin position="45"/>
        <end position="71"/>
    </location>
</feature>
<name>A0A819AEA4_9BILA</name>
<reference evidence="6" key="1">
    <citation type="submission" date="2021-02" db="EMBL/GenBank/DDBJ databases">
        <authorList>
            <person name="Nowell W R."/>
        </authorList>
    </citation>
    <scope>NUCLEOTIDE SEQUENCE</scope>
</reference>
<dbReference type="Gene3D" id="1.10.10.10">
    <property type="entry name" value="Winged helix-like DNA-binding domain superfamily/Winged helix DNA-binding domain"/>
    <property type="match status" value="1"/>
</dbReference>
<dbReference type="PANTHER" id="PTHR11829:SF387">
    <property type="entry name" value="FORK-HEAD DOMAIN-CONTAINING PROTEIN"/>
    <property type="match status" value="1"/>
</dbReference>
<dbReference type="Proteomes" id="UP000663868">
    <property type="component" value="Unassembled WGS sequence"/>
</dbReference>
<feature type="compositionally biased region" description="Polar residues" evidence="4">
    <location>
        <begin position="183"/>
        <end position="199"/>
    </location>
</feature>
<dbReference type="GO" id="GO:0030154">
    <property type="term" value="P:cell differentiation"/>
    <property type="evidence" value="ECO:0007669"/>
    <property type="project" value="TreeGrafter"/>
</dbReference>
<dbReference type="InterPro" id="IPR018122">
    <property type="entry name" value="TF_fork_head_CS_1"/>
</dbReference>
<dbReference type="GO" id="GO:0000978">
    <property type="term" value="F:RNA polymerase II cis-regulatory region sequence-specific DNA binding"/>
    <property type="evidence" value="ECO:0007669"/>
    <property type="project" value="TreeGrafter"/>
</dbReference>
<dbReference type="SUPFAM" id="SSF46785">
    <property type="entry name" value="Winged helix' DNA-binding domain"/>
    <property type="match status" value="1"/>
</dbReference>
<evidence type="ECO:0000313" key="6">
    <source>
        <dbReference type="EMBL" id="CAF3776473.1"/>
    </source>
</evidence>
<feature type="DNA-binding region" description="Fork-head" evidence="3">
    <location>
        <begin position="117"/>
        <end position="199"/>
    </location>
</feature>
<evidence type="ECO:0000313" key="7">
    <source>
        <dbReference type="Proteomes" id="UP000663868"/>
    </source>
</evidence>
<dbReference type="PROSITE" id="PS00658">
    <property type="entry name" value="FORK_HEAD_2"/>
    <property type="match status" value="1"/>
</dbReference>
<dbReference type="GO" id="GO:0005634">
    <property type="term" value="C:nucleus"/>
    <property type="evidence" value="ECO:0007669"/>
    <property type="project" value="UniProtKB-SubCell"/>
</dbReference>
<feature type="region of interest" description="Disordered" evidence="4">
    <location>
        <begin position="183"/>
        <end position="202"/>
    </location>
</feature>
<dbReference type="PRINTS" id="PR00053">
    <property type="entry name" value="FORKHEAD"/>
</dbReference>
<dbReference type="EMBL" id="CAJOBB010000919">
    <property type="protein sequence ID" value="CAF3776473.1"/>
    <property type="molecule type" value="Genomic_DNA"/>
</dbReference>
<keyword evidence="2 3" id="KW-0539">Nucleus</keyword>
<feature type="domain" description="Fork-head" evidence="5">
    <location>
        <begin position="117"/>
        <end position="199"/>
    </location>
</feature>
<dbReference type="SMART" id="SM00339">
    <property type="entry name" value="FH"/>
    <property type="match status" value="1"/>
</dbReference>
<comment type="subcellular location">
    <subcellularLocation>
        <location evidence="3">Nucleus</location>
    </subcellularLocation>
</comment>
<evidence type="ECO:0000256" key="4">
    <source>
        <dbReference type="SAM" id="MobiDB-lite"/>
    </source>
</evidence>
<dbReference type="InterPro" id="IPR036388">
    <property type="entry name" value="WH-like_DNA-bd_sf"/>
</dbReference>
<proteinExistence type="predicted"/>
<dbReference type="InterPro" id="IPR036390">
    <property type="entry name" value="WH_DNA-bd_sf"/>
</dbReference>
<dbReference type="Pfam" id="PF00250">
    <property type="entry name" value="Forkhead"/>
    <property type="match status" value="1"/>
</dbReference>
<dbReference type="GO" id="GO:0009653">
    <property type="term" value="P:anatomical structure morphogenesis"/>
    <property type="evidence" value="ECO:0007669"/>
    <property type="project" value="TreeGrafter"/>
</dbReference>
<dbReference type="InterPro" id="IPR050211">
    <property type="entry name" value="FOX_domain-containing"/>
</dbReference>
<protein>
    <recommendedName>
        <fullName evidence="5">Fork-head domain-containing protein</fullName>
    </recommendedName>
</protein>
<dbReference type="PROSITE" id="PS00657">
    <property type="entry name" value="FORK_HEAD_1"/>
    <property type="match status" value="1"/>
</dbReference>
<evidence type="ECO:0000259" key="5">
    <source>
        <dbReference type="PROSITE" id="PS50039"/>
    </source>
</evidence>
<dbReference type="InterPro" id="IPR001766">
    <property type="entry name" value="Fork_head_dom"/>
</dbReference>